<gene>
    <name evidence="1" type="ORF">CP557_18895</name>
</gene>
<dbReference type="Pfam" id="PF14602">
    <property type="entry name" value="Hexapep_2"/>
    <property type="match status" value="2"/>
</dbReference>
<proteinExistence type="predicted"/>
<dbReference type="Proteomes" id="UP000219689">
    <property type="component" value="Unassembled WGS sequence"/>
</dbReference>
<accession>A0A2A5R181</accession>
<keyword evidence="2" id="KW-1185">Reference proteome</keyword>
<dbReference type="OrthoDB" id="10940at2157"/>
<dbReference type="PANTHER" id="PTHR13061:SF29">
    <property type="entry name" value="GAMMA CARBONIC ANHYDRASE-LIKE 1, MITOCHONDRIAL-RELATED"/>
    <property type="match status" value="1"/>
</dbReference>
<reference evidence="1 2" key="1">
    <citation type="submission" date="2017-09" db="EMBL/GenBank/DDBJ databases">
        <title>Genome sequences of Natrinema ejinorence JCM 13890T.</title>
        <authorList>
            <person name="Roh S.W."/>
            <person name="Kim Y.B."/>
            <person name="Kim J.Y."/>
        </authorList>
    </citation>
    <scope>NUCLEOTIDE SEQUENCE [LARGE SCALE GENOMIC DNA]</scope>
    <source>
        <strain evidence="1 2">JCM 13890</strain>
    </source>
</reference>
<dbReference type="InterPro" id="IPR047324">
    <property type="entry name" value="LbH_gamma_CA-like"/>
</dbReference>
<dbReference type="SUPFAM" id="SSF51161">
    <property type="entry name" value="Trimeric LpxA-like enzymes"/>
    <property type="match status" value="1"/>
</dbReference>
<comment type="caution">
    <text evidence="1">The sequence shown here is derived from an EMBL/GenBank/DDBJ whole genome shotgun (WGS) entry which is preliminary data.</text>
</comment>
<evidence type="ECO:0000313" key="1">
    <source>
        <dbReference type="EMBL" id="PCR92804.1"/>
    </source>
</evidence>
<dbReference type="EMBL" id="NXNI01000001">
    <property type="protein sequence ID" value="PCR92804.1"/>
    <property type="molecule type" value="Genomic_DNA"/>
</dbReference>
<dbReference type="CDD" id="cd04645">
    <property type="entry name" value="LbH_gamma_CA_like"/>
    <property type="match status" value="1"/>
</dbReference>
<dbReference type="Gene3D" id="2.160.10.10">
    <property type="entry name" value="Hexapeptide repeat proteins"/>
    <property type="match status" value="1"/>
</dbReference>
<evidence type="ECO:0000313" key="2">
    <source>
        <dbReference type="Proteomes" id="UP000219689"/>
    </source>
</evidence>
<dbReference type="RefSeq" id="WP_097381722.1">
    <property type="nucleotide sequence ID" value="NZ_NXNI01000001.1"/>
</dbReference>
<protein>
    <submittedName>
        <fullName evidence="1">Gamma carbonic anhydrase family protein</fullName>
    </submittedName>
</protein>
<dbReference type="InterPro" id="IPR011004">
    <property type="entry name" value="Trimer_LpxA-like_sf"/>
</dbReference>
<dbReference type="AlphaFoldDB" id="A0A2A5R181"/>
<dbReference type="InterPro" id="IPR050484">
    <property type="entry name" value="Transf_Hexapept/Carb_Anhydrase"/>
</dbReference>
<dbReference type="PANTHER" id="PTHR13061">
    <property type="entry name" value="DYNACTIN SUBUNIT P25"/>
    <property type="match status" value="1"/>
</dbReference>
<name>A0A2A5R181_9EURY</name>
<organism evidence="1 2">
    <name type="scientific">Natrinema ejinorense</name>
    <dbReference type="NCBI Taxonomy" id="373386"/>
    <lineage>
        <taxon>Archaea</taxon>
        <taxon>Methanobacteriati</taxon>
        <taxon>Methanobacteriota</taxon>
        <taxon>Stenosarchaea group</taxon>
        <taxon>Halobacteria</taxon>
        <taxon>Halobacteriales</taxon>
        <taxon>Natrialbaceae</taxon>
        <taxon>Natrinema</taxon>
    </lineage>
</organism>
<dbReference type="InterPro" id="IPR001451">
    <property type="entry name" value="Hexapep"/>
</dbReference>
<sequence length="172" mass="18281">MVDSRSYAFEGDRPTIDDAARVSRDATLVGDVEIDADASVWPGVVLRGDIGPVRIGRETHVGDNATIHASRLGDEVMVGHGAVLNETTVEERALVGFNATINSDVTVGSESIVAAGTVVPDEYAIPPESFVRGVPAEITPLEKTGIDATEILDEFSSGAYTDLADRHEELFE</sequence>